<dbReference type="Pfam" id="PF01480">
    <property type="entry name" value="PWI"/>
    <property type="match status" value="1"/>
</dbReference>
<dbReference type="STRING" id="88036.D8REJ6"/>
<sequence length="647" mass="74269">MAGSPHDSVATAPAVVGGIRAPNPPVASPSPGNVRALPSYPMPGYLPPPAGQVPGPRYSAPPFAPAPRPAMFPRPPPIAAGSPARPPVGGMRPLPVLKPPGMPDMSAKPIFGAGPYEKPFTTVYVGKIAPTIEDAFLRNVLQLCGPIKSWKRAQDPTASAPKGFGFCEFENAEGVLRALRLLNKNSLDGQELVSADGNPKAFGIVNEADKKGDEDALIRLKHLLEDRARSRPLFRPHADGRPPSTRDASAKSKDADVKDDLSGKNDDENSSDRVERMETSSSERGRKDKDHRERENDRDVERFERDRERERFRRDRDRNAKHRDIDRAYEEHEREWEARERERDRQRLHDKEREKERERERKKEVKEQEDDSDDEGKKRRYRPEERRRRRMREKEEDIADAIREQEELLEAKRRKVELEMQDALRAAKEAAEASKEDVTMEIDSENEDGPANDDYEATAGESAKSDQEMKNIPKKLGFGISGTGKRATLPSLFHQEDEEEMPKDRMLRPLVPIDYSAEEMQAVKTKRSPSAEDDRKDRRHRDKSRKDRDRDRDRDENSKIMDAKQLIDSIPKTKEELFNYRVDWAIYDKHKLHEKMRPWISKKITEYLGEEEVSFVDFIVNNTCKHMWRMLIFEIRRIETGLAKPNS</sequence>
<name>D8REJ6_SELML</name>
<dbReference type="GO" id="GO:0048024">
    <property type="term" value="P:regulation of mRNA splicing, via spliceosome"/>
    <property type="evidence" value="ECO:0000318"/>
    <property type="project" value="GO_Central"/>
</dbReference>
<feature type="region of interest" description="Disordered" evidence="2">
    <location>
        <begin position="1"/>
        <end position="34"/>
    </location>
</feature>
<dbReference type="SUPFAM" id="SSF54928">
    <property type="entry name" value="RNA-binding domain, RBD"/>
    <property type="match status" value="1"/>
</dbReference>
<dbReference type="InterPro" id="IPR035979">
    <property type="entry name" value="RBD_domain_sf"/>
</dbReference>
<dbReference type="OMA" id="DGCVNKK"/>
<evidence type="ECO:0000256" key="2">
    <source>
        <dbReference type="SAM" id="MobiDB-lite"/>
    </source>
</evidence>
<keyword evidence="6" id="KW-1185">Reference proteome</keyword>
<dbReference type="FunCoup" id="D8REJ6">
    <property type="interactions" value="4100"/>
</dbReference>
<dbReference type="GO" id="GO:0005634">
    <property type="term" value="C:nucleus"/>
    <property type="evidence" value="ECO:0000318"/>
    <property type="project" value="GO_Central"/>
</dbReference>
<dbReference type="Gene3D" id="1.20.1390.10">
    <property type="entry name" value="PWI domain"/>
    <property type="match status" value="1"/>
</dbReference>
<dbReference type="EMBL" id="GL377577">
    <property type="protein sequence ID" value="EFJ29670.1"/>
    <property type="molecule type" value="Genomic_DNA"/>
</dbReference>
<feature type="domain" description="RRM" evidence="3">
    <location>
        <begin position="121"/>
        <end position="199"/>
    </location>
</feature>
<accession>D8REJ6</accession>
<dbReference type="PROSITE" id="PS51025">
    <property type="entry name" value="PWI"/>
    <property type="match status" value="1"/>
</dbReference>
<feature type="compositionally biased region" description="Basic and acidic residues" evidence="2">
    <location>
        <begin position="427"/>
        <end position="438"/>
    </location>
</feature>
<dbReference type="Proteomes" id="UP000001514">
    <property type="component" value="Unassembled WGS sequence"/>
</dbReference>
<dbReference type="AlphaFoldDB" id="D8REJ6"/>
<dbReference type="PANTHER" id="PTHR47334:SF2">
    <property type="entry name" value="RNA-BINDING MOTIF PROTEIN 25"/>
    <property type="match status" value="1"/>
</dbReference>
<gene>
    <name evidence="5" type="ORF">SELMODRAFT_440812</name>
</gene>
<evidence type="ECO:0000259" key="3">
    <source>
        <dbReference type="PROSITE" id="PS50102"/>
    </source>
</evidence>
<feature type="compositionally biased region" description="Acidic residues" evidence="2">
    <location>
        <begin position="439"/>
        <end position="456"/>
    </location>
</feature>
<dbReference type="PANTHER" id="PTHR47334">
    <property type="entry name" value="SPLICING FACTOR PWI DOMAIN-CONTAINING PROTEIN / RNA RECOGNITION MOTIF (RRM)-CONTAINING PROTEIN"/>
    <property type="match status" value="1"/>
</dbReference>
<protein>
    <recommendedName>
        <fullName evidence="7">RRM domain-containing protein</fullName>
    </recommendedName>
</protein>
<dbReference type="Pfam" id="PF00076">
    <property type="entry name" value="RRM_1"/>
    <property type="match status" value="1"/>
</dbReference>
<dbReference type="InParanoid" id="D8REJ6"/>
<dbReference type="InterPro" id="IPR034268">
    <property type="entry name" value="RBM25_RRM"/>
</dbReference>
<dbReference type="PROSITE" id="PS50102">
    <property type="entry name" value="RRM"/>
    <property type="match status" value="1"/>
</dbReference>
<dbReference type="SMART" id="SM00311">
    <property type="entry name" value="PWI"/>
    <property type="match status" value="1"/>
</dbReference>
<feature type="region of interest" description="Disordered" evidence="2">
    <location>
        <begin position="518"/>
        <end position="560"/>
    </location>
</feature>
<evidence type="ECO:0000313" key="6">
    <source>
        <dbReference type="Proteomes" id="UP000001514"/>
    </source>
</evidence>
<reference evidence="5 6" key="1">
    <citation type="journal article" date="2011" name="Science">
        <title>The Selaginella genome identifies genetic changes associated with the evolution of vascular plants.</title>
        <authorList>
            <person name="Banks J.A."/>
            <person name="Nishiyama T."/>
            <person name="Hasebe M."/>
            <person name="Bowman J.L."/>
            <person name="Gribskov M."/>
            <person name="dePamphilis C."/>
            <person name="Albert V.A."/>
            <person name="Aono N."/>
            <person name="Aoyama T."/>
            <person name="Ambrose B.A."/>
            <person name="Ashton N.W."/>
            <person name="Axtell M.J."/>
            <person name="Barker E."/>
            <person name="Barker M.S."/>
            <person name="Bennetzen J.L."/>
            <person name="Bonawitz N.D."/>
            <person name="Chapple C."/>
            <person name="Cheng C."/>
            <person name="Correa L.G."/>
            <person name="Dacre M."/>
            <person name="DeBarry J."/>
            <person name="Dreyer I."/>
            <person name="Elias M."/>
            <person name="Engstrom E.M."/>
            <person name="Estelle M."/>
            <person name="Feng L."/>
            <person name="Finet C."/>
            <person name="Floyd S.K."/>
            <person name="Frommer W.B."/>
            <person name="Fujita T."/>
            <person name="Gramzow L."/>
            <person name="Gutensohn M."/>
            <person name="Harholt J."/>
            <person name="Hattori M."/>
            <person name="Heyl A."/>
            <person name="Hirai T."/>
            <person name="Hiwatashi Y."/>
            <person name="Ishikawa M."/>
            <person name="Iwata M."/>
            <person name="Karol K.G."/>
            <person name="Koehler B."/>
            <person name="Kolukisaoglu U."/>
            <person name="Kubo M."/>
            <person name="Kurata T."/>
            <person name="Lalonde S."/>
            <person name="Li K."/>
            <person name="Li Y."/>
            <person name="Litt A."/>
            <person name="Lyons E."/>
            <person name="Manning G."/>
            <person name="Maruyama T."/>
            <person name="Michael T.P."/>
            <person name="Mikami K."/>
            <person name="Miyazaki S."/>
            <person name="Morinaga S."/>
            <person name="Murata T."/>
            <person name="Mueller-Roeber B."/>
            <person name="Nelson D.R."/>
            <person name="Obara M."/>
            <person name="Oguri Y."/>
            <person name="Olmstead R.G."/>
            <person name="Onodera N."/>
            <person name="Petersen B.L."/>
            <person name="Pils B."/>
            <person name="Prigge M."/>
            <person name="Rensing S.A."/>
            <person name="Riano-Pachon D.M."/>
            <person name="Roberts A.W."/>
            <person name="Sato Y."/>
            <person name="Scheller H.V."/>
            <person name="Schulz B."/>
            <person name="Schulz C."/>
            <person name="Shakirov E.V."/>
            <person name="Shibagaki N."/>
            <person name="Shinohara N."/>
            <person name="Shippen D.E."/>
            <person name="Soerensen I."/>
            <person name="Sotooka R."/>
            <person name="Sugimoto N."/>
            <person name="Sugita M."/>
            <person name="Sumikawa N."/>
            <person name="Tanurdzic M."/>
            <person name="Theissen G."/>
            <person name="Ulvskov P."/>
            <person name="Wakazuki S."/>
            <person name="Weng J.K."/>
            <person name="Willats W.W."/>
            <person name="Wipf D."/>
            <person name="Wolf P.G."/>
            <person name="Yang L."/>
            <person name="Zimmer A.D."/>
            <person name="Zhu Q."/>
            <person name="Mitros T."/>
            <person name="Hellsten U."/>
            <person name="Loque D."/>
            <person name="Otillar R."/>
            <person name="Salamov A."/>
            <person name="Schmutz J."/>
            <person name="Shapiro H."/>
            <person name="Lindquist E."/>
            <person name="Lucas S."/>
            <person name="Rokhsar D."/>
            <person name="Grigoriev I.V."/>
        </authorList>
    </citation>
    <scope>NUCLEOTIDE SEQUENCE [LARGE SCALE GENOMIC DNA]</scope>
</reference>
<dbReference type="InterPro" id="IPR012677">
    <property type="entry name" value="Nucleotide-bd_a/b_plait_sf"/>
</dbReference>
<dbReference type="KEGG" id="smo:SELMODRAFT_440812"/>
<dbReference type="InterPro" id="IPR000504">
    <property type="entry name" value="RRM_dom"/>
</dbReference>
<proteinExistence type="predicted"/>
<organism evidence="6">
    <name type="scientific">Selaginella moellendorffii</name>
    <name type="common">Spikemoss</name>
    <dbReference type="NCBI Taxonomy" id="88036"/>
    <lineage>
        <taxon>Eukaryota</taxon>
        <taxon>Viridiplantae</taxon>
        <taxon>Streptophyta</taxon>
        <taxon>Embryophyta</taxon>
        <taxon>Tracheophyta</taxon>
        <taxon>Lycopodiopsida</taxon>
        <taxon>Selaginellales</taxon>
        <taxon>Selaginellaceae</taxon>
        <taxon>Selaginella</taxon>
    </lineage>
</organism>
<feature type="region of interest" description="Disordered" evidence="2">
    <location>
        <begin position="229"/>
        <end position="401"/>
    </location>
</feature>
<dbReference type="Gene3D" id="3.30.70.330">
    <property type="match status" value="1"/>
</dbReference>
<feature type="domain" description="PWI" evidence="4">
    <location>
        <begin position="575"/>
        <end position="647"/>
    </location>
</feature>
<evidence type="ECO:0000256" key="1">
    <source>
        <dbReference type="PROSITE-ProRule" id="PRU00176"/>
    </source>
</evidence>
<dbReference type="InterPro" id="IPR002483">
    <property type="entry name" value="PWI_dom"/>
</dbReference>
<dbReference type="HOGENOM" id="CLU_007747_0_0_1"/>
<keyword evidence="1" id="KW-0694">RNA-binding</keyword>
<dbReference type="eggNOG" id="KOG2253">
    <property type="taxonomic scope" value="Eukaryota"/>
</dbReference>
<feature type="compositionally biased region" description="Basic and acidic residues" evidence="2">
    <location>
        <begin position="248"/>
        <end position="366"/>
    </location>
</feature>
<dbReference type="GO" id="GO:0003723">
    <property type="term" value="F:RNA binding"/>
    <property type="evidence" value="ECO:0007669"/>
    <property type="project" value="UniProtKB-UniRule"/>
</dbReference>
<dbReference type="InterPro" id="IPR053294">
    <property type="entry name" value="RBM_PWI_domain"/>
</dbReference>
<evidence type="ECO:0008006" key="7">
    <source>
        <dbReference type="Google" id="ProtNLM"/>
    </source>
</evidence>
<feature type="region of interest" description="Disordered" evidence="2">
    <location>
        <begin position="427"/>
        <end position="505"/>
    </location>
</feature>
<feature type="compositionally biased region" description="Basic and acidic residues" evidence="2">
    <location>
        <begin position="382"/>
        <end position="401"/>
    </location>
</feature>
<dbReference type="CDD" id="cd12446">
    <property type="entry name" value="RRM_RBM25"/>
    <property type="match status" value="1"/>
</dbReference>
<dbReference type="Gramene" id="EFJ29670">
    <property type="protein sequence ID" value="EFJ29670"/>
    <property type="gene ID" value="SELMODRAFT_440812"/>
</dbReference>
<evidence type="ECO:0000259" key="4">
    <source>
        <dbReference type="PROSITE" id="PS51025"/>
    </source>
</evidence>
<feature type="compositionally biased region" description="Basic and acidic residues" evidence="2">
    <location>
        <begin position="544"/>
        <end position="560"/>
    </location>
</feature>
<evidence type="ECO:0000313" key="5">
    <source>
        <dbReference type="EMBL" id="EFJ29670.1"/>
    </source>
</evidence>
<dbReference type="SMART" id="SM00360">
    <property type="entry name" value="RRM"/>
    <property type="match status" value="1"/>
</dbReference>